<keyword evidence="5 7" id="KW-0472">Membrane</keyword>
<feature type="region of interest" description="Disordered" evidence="6">
    <location>
        <begin position="1"/>
        <end position="117"/>
    </location>
</feature>
<evidence type="ECO:0000256" key="7">
    <source>
        <dbReference type="SAM" id="Phobius"/>
    </source>
</evidence>
<feature type="transmembrane region" description="Helical" evidence="7">
    <location>
        <begin position="502"/>
        <end position="522"/>
    </location>
</feature>
<evidence type="ECO:0000259" key="8">
    <source>
        <dbReference type="Pfam" id="PF00350"/>
    </source>
</evidence>
<dbReference type="GO" id="GO:0016020">
    <property type="term" value="C:membrane"/>
    <property type="evidence" value="ECO:0007669"/>
    <property type="project" value="UniProtKB-SubCell"/>
</dbReference>
<dbReference type="EMBL" id="FO082271">
    <property type="protein sequence ID" value="CCO17665.1"/>
    <property type="molecule type" value="Genomic_DNA"/>
</dbReference>
<evidence type="ECO:0000256" key="3">
    <source>
        <dbReference type="ARBA" id="ARBA00022801"/>
    </source>
</evidence>
<dbReference type="KEGG" id="bpg:Bathy08g03070"/>
<dbReference type="RefSeq" id="XP_007511544.1">
    <property type="nucleotide sequence ID" value="XM_007511482.1"/>
</dbReference>
<dbReference type="GO" id="GO:0007005">
    <property type="term" value="P:mitochondrion organization"/>
    <property type="evidence" value="ECO:0007669"/>
    <property type="project" value="UniProtKB-ARBA"/>
</dbReference>
<dbReference type="Pfam" id="PF00350">
    <property type="entry name" value="Dynamin_N"/>
    <property type="match status" value="1"/>
</dbReference>
<proteinExistence type="predicted"/>
<name>K8EYT5_9CHLO</name>
<keyword evidence="10" id="KW-1185">Reference proteome</keyword>
<dbReference type="GO" id="GO:0005525">
    <property type="term" value="F:GTP binding"/>
    <property type="evidence" value="ECO:0007669"/>
    <property type="project" value="UniProtKB-KW"/>
</dbReference>
<dbReference type="GO" id="GO:0003924">
    <property type="term" value="F:GTPase activity"/>
    <property type="evidence" value="ECO:0007669"/>
    <property type="project" value="InterPro"/>
</dbReference>
<feature type="compositionally biased region" description="Low complexity" evidence="6">
    <location>
        <begin position="61"/>
        <end position="74"/>
    </location>
</feature>
<dbReference type="SUPFAM" id="SSF52540">
    <property type="entry name" value="P-loop containing nucleoside triphosphate hydrolases"/>
    <property type="match status" value="1"/>
</dbReference>
<feature type="compositionally biased region" description="Low complexity" evidence="6">
    <location>
        <begin position="34"/>
        <end position="51"/>
    </location>
</feature>
<sequence length="564" mass="63150">MSSERTHHSPRKEHGGGTGVGVNAIKPAKPPRDASSSAGKLSNSSSKNNGNDTIHHQKGETISSATLSTNATTAENRGGGGSGGGASGAKVEQTRSHHHYSHRDVHHHHHHEKSSPNERILKSIHDLYERGPNGNQPGSVGILEIAKDPLLNVTCWKPRKKVSVLIIGNHSAGKSSFINWYIDESIQTTGVAIETRGFTYVTSGRKRESLKGDATFAFYDHLDGLERFEGIQANVFTEVSTSKEKNFPAIDFIDTPGLVDGEMEYPFDVSAAILWLADHVDLVLVFFDPIGQALCGRTMKVIEALNEKHAEKLSYYMSKADQVEKEHDRQRVLIQITQNLSGRINNSHAFKLPTIYLPNEQNSTANIPNALSEVCEDIDKAIRLTVQKNLTAMKDDCARIDRKVVEVLEEDKLKRAENVKRSMRGAALLALSWVFIFFMTFVAFVELFAFRFVGNFVRRHVMPRCNDFFAAILMGMLPSEVDEVGRSKFSAMQRWGGVRRRYVFGGALLGYILVTYVKNVVWTLNKVLTKKEQARMQAYRTYLQGLLKIRSNLYSEYFKQLHTL</sequence>
<dbReference type="Proteomes" id="UP000198341">
    <property type="component" value="Chromosome 8"/>
</dbReference>
<keyword evidence="2" id="KW-0547">Nucleotide-binding</keyword>
<dbReference type="PANTHER" id="PTHR10465">
    <property type="entry name" value="TRANSMEMBRANE GTPASE FZO1"/>
    <property type="match status" value="1"/>
</dbReference>
<feature type="domain" description="Dynamin N-terminal" evidence="8">
    <location>
        <begin position="164"/>
        <end position="282"/>
    </location>
</feature>
<dbReference type="OrthoDB" id="1716625at2759"/>
<dbReference type="InterPro" id="IPR027417">
    <property type="entry name" value="P-loop_NTPase"/>
</dbReference>
<dbReference type="InterPro" id="IPR045063">
    <property type="entry name" value="Dynamin_N"/>
</dbReference>
<evidence type="ECO:0000313" key="9">
    <source>
        <dbReference type="EMBL" id="CCO17665.1"/>
    </source>
</evidence>
<evidence type="ECO:0000256" key="4">
    <source>
        <dbReference type="ARBA" id="ARBA00023134"/>
    </source>
</evidence>
<evidence type="ECO:0000256" key="6">
    <source>
        <dbReference type="SAM" id="MobiDB-lite"/>
    </source>
</evidence>
<keyword evidence="4" id="KW-0342">GTP-binding</keyword>
<keyword evidence="3" id="KW-0378">Hydrolase</keyword>
<dbReference type="InterPro" id="IPR027094">
    <property type="entry name" value="Mitofusin_fam"/>
</dbReference>
<organism evidence="9 10">
    <name type="scientific">Bathycoccus prasinos</name>
    <dbReference type="NCBI Taxonomy" id="41875"/>
    <lineage>
        <taxon>Eukaryota</taxon>
        <taxon>Viridiplantae</taxon>
        <taxon>Chlorophyta</taxon>
        <taxon>Mamiellophyceae</taxon>
        <taxon>Mamiellales</taxon>
        <taxon>Bathycoccaceae</taxon>
        <taxon>Bathycoccus</taxon>
    </lineage>
</organism>
<feature type="compositionally biased region" description="Gly residues" evidence="6">
    <location>
        <begin position="77"/>
        <end position="87"/>
    </location>
</feature>
<gene>
    <name evidence="9" type="ORF">Bathy08g03070</name>
</gene>
<dbReference type="PANTHER" id="PTHR10465:SF4">
    <property type="entry name" value="DYNAMIN N-TERMINAL DOMAIN-CONTAINING PROTEIN"/>
    <property type="match status" value="1"/>
</dbReference>
<feature type="transmembrane region" description="Helical" evidence="7">
    <location>
        <begin position="426"/>
        <end position="450"/>
    </location>
</feature>
<dbReference type="GeneID" id="19014286"/>
<evidence type="ECO:0000313" key="10">
    <source>
        <dbReference type="Proteomes" id="UP000198341"/>
    </source>
</evidence>
<evidence type="ECO:0000256" key="1">
    <source>
        <dbReference type="ARBA" id="ARBA00004370"/>
    </source>
</evidence>
<evidence type="ECO:0000256" key="5">
    <source>
        <dbReference type="ARBA" id="ARBA00023136"/>
    </source>
</evidence>
<feature type="compositionally biased region" description="Basic and acidic residues" evidence="6">
    <location>
        <begin position="1"/>
        <end position="15"/>
    </location>
</feature>
<keyword evidence="7" id="KW-1133">Transmembrane helix</keyword>
<comment type="subcellular location">
    <subcellularLocation>
        <location evidence="1">Membrane</location>
    </subcellularLocation>
</comment>
<protein>
    <recommendedName>
        <fullName evidence="8">Dynamin N-terminal domain-containing protein</fullName>
    </recommendedName>
</protein>
<dbReference type="Gene3D" id="3.40.50.300">
    <property type="entry name" value="P-loop containing nucleotide triphosphate hydrolases"/>
    <property type="match status" value="1"/>
</dbReference>
<dbReference type="AlphaFoldDB" id="K8EYT5"/>
<accession>K8EYT5</accession>
<keyword evidence="7" id="KW-0812">Transmembrane</keyword>
<dbReference type="STRING" id="41875.K8EYT5"/>
<feature type="compositionally biased region" description="Basic residues" evidence="6">
    <location>
        <begin position="96"/>
        <end position="112"/>
    </location>
</feature>
<dbReference type="eggNOG" id="KOG1954">
    <property type="taxonomic scope" value="Eukaryota"/>
</dbReference>
<reference evidence="9 10" key="1">
    <citation type="submission" date="2011-10" db="EMBL/GenBank/DDBJ databases">
        <authorList>
            <person name="Genoscope - CEA"/>
        </authorList>
    </citation>
    <scope>NUCLEOTIDE SEQUENCE [LARGE SCALE GENOMIC DNA]</scope>
    <source>
        <strain evidence="9 10">RCC 1105</strain>
    </source>
</reference>
<evidence type="ECO:0000256" key="2">
    <source>
        <dbReference type="ARBA" id="ARBA00022741"/>
    </source>
</evidence>